<proteinExistence type="predicted"/>
<dbReference type="InterPro" id="IPR045584">
    <property type="entry name" value="Pilin-like"/>
</dbReference>
<keyword evidence="3" id="KW-0812">Transmembrane</keyword>
<accession>A0A157Z348</accession>
<protein>
    <submittedName>
        <fullName evidence="3">General secretion pathway GspG related transmembrane protein</fullName>
    </submittedName>
</protein>
<dbReference type="GO" id="GO:0015628">
    <property type="term" value="P:protein secretion by the type II secretion system"/>
    <property type="evidence" value="ECO:0007669"/>
    <property type="project" value="InterPro"/>
</dbReference>
<keyword evidence="3" id="KW-0472">Membrane</keyword>
<evidence type="ECO:0000313" key="3">
    <source>
        <dbReference type="EMBL" id="SAK39948.1"/>
    </source>
</evidence>
<dbReference type="AlphaFoldDB" id="A0A157Z348"/>
<dbReference type="InterPro" id="IPR012902">
    <property type="entry name" value="N_methyl_site"/>
</dbReference>
<reference evidence="4" key="1">
    <citation type="submission" date="2016-01" db="EMBL/GenBank/DDBJ databases">
        <authorList>
            <person name="Peeters Charlotte."/>
        </authorList>
    </citation>
    <scope>NUCLEOTIDE SEQUENCE [LARGE SCALE GENOMIC DNA]</scope>
</reference>
<dbReference type="GO" id="GO:0015627">
    <property type="term" value="C:type II protein secretion system complex"/>
    <property type="evidence" value="ECO:0007669"/>
    <property type="project" value="InterPro"/>
</dbReference>
<feature type="region of interest" description="Disordered" evidence="2">
    <location>
        <begin position="111"/>
        <end position="145"/>
    </location>
</feature>
<dbReference type="Pfam" id="PF07963">
    <property type="entry name" value="N_methyl"/>
    <property type="match status" value="1"/>
</dbReference>
<evidence type="ECO:0000313" key="4">
    <source>
        <dbReference type="Proteomes" id="UP000054624"/>
    </source>
</evidence>
<keyword evidence="4" id="KW-1185">Reference proteome</keyword>
<dbReference type="PRINTS" id="PR00813">
    <property type="entry name" value="BCTERIALGSPG"/>
</dbReference>
<dbReference type="NCBIfam" id="TIGR02532">
    <property type="entry name" value="IV_pilin_GFxxxE"/>
    <property type="match status" value="1"/>
</dbReference>
<gene>
    <name evidence="3" type="ORF">AWB76_00124</name>
</gene>
<dbReference type="Proteomes" id="UP000054624">
    <property type="component" value="Unassembled WGS sequence"/>
</dbReference>
<dbReference type="SUPFAM" id="SSF54523">
    <property type="entry name" value="Pili subunits"/>
    <property type="match status" value="1"/>
</dbReference>
<evidence type="ECO:0000256" key="1">
    <source>
        <dbReference type="ARBA" id="ARBA00022481"/>
    </source>
</evidence>
<keyword evidence="1" id="KW-0488">Methylation</keyword>
<dbReference type="STRING" id="1777137.AWB76_00124"/>
<sequence>MTTTMDKGFTIIELLVTLAILAALAMVAAPLVQIAAQRNREDELRRALWSIRDAIDAYKKAGDDGKIDRPVGESGYPSKLDTLVQGVVDKTSPTHARIYFLRRVPRDPMCDCPSRSDDATWGKRSYASPPDSPSEGNDVYDVHSLSEGTGLNGVPYRKW</sequence>
<organism evidence="3 4">
    <name type="scientific">Caballeronia temeraria</name>
    <dbReference type="NCBI Taxonomy" id="1777137"/>
    <lineage>
        <taxon>Bacteria</taxon>
        <taxon>Pseudomonadati</taxon>
        <taxon>Pseudomonadota</taxon>
        <taxon>Betaproteobacteria</taxon>
        <taxon>Burkholderiales</taxon>
        <taxon>Burkholderiaceae</taxon>
        <taxon>Caballeronia</taxon>
    </lineage>
</organism>
<feature type="compositionally biased region" description="Basic and acidic residues" evidence="2">
    <location>
        <begin position="111"/>
        <end position="121"/>
    </location>
</feature>
<dbReference type="Gene3D" id="3.30.700.10">
    <property type="entry name" value="Glycoprotein, Type 4 Pilin"/>
    <property type="match status" value="1"/>
</dbReference>
<dbReference type="InterPro" id="IPR000983">
    <property type="entry name" value="Bac_GSPG_pilin"/>
</dbReference>
<evidence type="ECO:0000256" key="2">
    <source>
        <dbReference type="SAM" id="MobiDB-lite"/>
    </source>
</evidence>
<name>A0A157Z348_9BURK</name>
<dbReference type="EMBL" id="FCOI02000001">
    <property type="protein sequence ID" value="SAK39948.1"/>
    <property type="molecule type" value="Genomic_DNA"/>
</dbReference>